<proteinExistence type="predicted"/>
<gene>
    <name evidence="1" type="primary">SYF1_1</name>
    <name evidence="1" type="ORF">LPJ66_007779</name>
</gene>
<name>A0ACC1I8G2_9FUNG</name>
<evidence type="ECO:0000313" key="1">
    <source>
        <dbReference type="EMBL" id="KAJ1889903.1"/>
    </source>
</evidence>
<dbReference type="EMBL" id="JANBPG010001450">
    <property type="protein sequence ID" value="KAJ1889903.1"/>
    <property type="molecule type" value="Genomic_DNA"/>
</dbReference>
<feature type="non-terminal residue" evidence="1">
    <location>
        <position position="1"/>
    </location>
</feature>
<accession>A0ACC1I8G2</accession>
<dbReference type="Proteomes" id="UP001150581">
    <property type="component" value="Unassembled WGS sequence"/>
</dbReference>
<sequence>RELAWDASGDGARRVLTRATAEPPRAPGERAGHDALQPQRRVHRSRRLWALLVDIEEAGGRVAAARAAYDRMLDLRVATAQTVVDYAALLEAHGFFEDSFRAYERGIALFGYPVAVELWGVYLRRFAARYGGAKLERARDLYEQALAACPAPYARPLFVAYGRMEEQHGLARRALRVYARATRAVGDRLEMFRFYAARTAALLGVPAVRAVYERGIAELADADALALALDFAQAERQLGEVDRARALYAYAAQLADPRVSPDAWGRWHAFEVVCGNEETFREMLRAKRVAVARFAGDAGSMAKADVARAGKRRAAEGAAAAADRGRVLAANPDEVAMEMDDGDL</sequence>
<organism evidence="1 2">
    <name type="scientific">Kickxella alabastrina</name>
    <dbReference type="NCBI Taxonomy" id="61397"/>
    <lineage>
        <taxon>Eukaryota</taxon>
        <taxon>Fungi</taxon>
        <taxon>Fungi incertae sedis</taxon>
        <taxon>Zoopagomycota</taxon>
        <taxon>Kickxellomycotina</taxon>
        <taxon>Kickxellomycetes</taxon>
        <taxon>Kickxellales</taxon>
        <taxon>Kickxellaceae</taxon>
        <taxon>Kickxella</taxon>
    </lineage>
</organism>
<evidence type="ECO:0000313" key="2">
    <source>
        <dbReference type="Proteomes" id="UP001150581"/>
    </source>
</evidence>
<protein>
    <submittedName>
        <fullName evidence="1">Pre-mRNA-splicing factor syf1</fullName>
    </submittedName>
</protein>
<keyword evidence="2" id="KW-1185">Reference proteome</keyword>
<comment type="caution">
    <text evidence="1">The sequence shown here is derived from an EMBL/GenBank/DDBJ whole genome shotgun (WGS) entry which is preliminary data.</text>
</comment>
<reference evidence="1" key="1">
    <citation type="submission" date="2022-07" db="EMBL/GenBank/DDBJ databases">
        <title>Phylogenomic reconstructions and comparative analyses of Kickxellomycotina fungi.</title>
        <authorList>
            <person name="Reynolds N.K."/>
            <person name="Stajich J.E."/>
            <person name="Barry K."/>
            <person name="Grigoriev I.V."/>
            <person name="Crous P."/>
            <person name="Smith M.E."/>
        </authorList>
    </citation>
    <scope>NUCLEOTIDE SEQUENCE</scope>
    <source>
        <strain evidence="1">Benny 63K</strain>
    </source>
</reference>